<organism evidence="1 2">
    <name type="scientific">Mariniblastus fucicola</name>
    <dbReference type="NCBI Taxonomy" id="980251"/>
    <lineage>
        <taxon>Bacteria</taxon>
        <taxon>Pseudomonadati</taxon>
        <taxon>Planctomycetota</taxon>
        <taxon>Planctomycetia</taxon>
        <taxon>Pirellulales</taxon>
        <taxon>Pirellulaceae</taxon>
        <taxon>Mariniblastus</taxon>
    </lineage>
</organism>
<reference evidence="1 2" key="1">
    <citation type="submission" date="2019-08" db="EMBL/GenBank/DDBJ databases">
        <title>Deep-cultivation of Planctomycetes and their phenomic and genomic characterization uncovers novel biology.</title>
        <authorList>
            <person name="Wiegand S."/>
            <person name="Jogler M."/>
            <person name="Boedeker C."/>
            <person name="Pinto D."/>
            <person name="Vollmers J."/>
            <person name="Rivas-Marin E."/>
            <person name="Kohn T."/>
            <person name="Peeters S.H."/>
            <person name="Heuer A."/>
            <person name="Rast P."/>
            <person name="Oberbeckmann S."/>
            <person name="Bunk B."/>
            <person name="Jeske O."/>
            <person name="Meyerdierks A."/>
            <person name="Storesund J.E."/>
            <person name="Kallscheuer N."/>
            <person name="Luecker S."/>
            <person name="Lage O.M."/>
            <person name="Pohl T."/>
            <person name="Merkel B.J."/>
            <person name="Hornburger P."/>
            <person name="Mueller R.-W."/>
            <person name="Bruemmer F."/>
            <person name="Labrenz M."/>
            <person name="Spormann A.M."/>
            <person name="Op den Camp H."/>
            <person name="Overmann J."/>
            <person name="Amann R."/>
            <person name="Jetten M.S.M."/>
            <person name="Mascher T."/>
            <person name="Medema M.H."/>
            <person name="Devos D.P."/>
            <person name="Kaster A.-K."/>
            <person name="Ovreas L."/>
            <person name="Rohde M."/>
            <person name="Galperin M.Y."/>
            <person name="Jogler C."/>
        </authorList>
    </citation>
    <scope>NUCLEOTIDE SEQUENCE [LARGE SCALE GENOMIC DNA]</scope>
    <source>
        <strain evidence="1 2">FC18</strain>
    </source>
</reference>
<dbReference type="KEGG" id="mff:MFFC18_03350"/>
<proteinExistence type="predicted"/>
<dbReference type="EMBL" id="CP042912">
    <property type="protein sequence ID" value="QEG20487.1"/>
    <property type="molecule type" value="Genomic_DNA"/>
</dbReference>
<protein>
    <submittedName>
        <fullName evidence="1">Uncharacterized protein</fullName>
    </submittedName>
</protein>
<dbReference type="Proteomes" id="UP000322214">
    <property type="component" value="Chromosome"/>
</dbReference>
<gene>
    <name evidence="1" type="ORF">MFFC18_03350</name>
</gene>
<evidence type="ECO:0000313" key="2">
    <source>
        <dbReference type="Proteomes" id="UP000322214"/>
    </source>
</evidence>
<evidence type="ECO:0000313" key="1">
    <source>
        <dbReference type="EMBL" id="QEG20487.1"/>
    </source>
</evidence>
<accession>A0A5B9P1V4</accession>
<sequence>MTESRNRVDTVVKVCQASVMTATKMNCKNAVKRPLESLSNLDNLV</sequence>
<dbReference type="AlphaFoldDB" id="A0A5B9P1V4"/>
<keyword evidence="2" id="KW-1185">Reference proteome</keyword>
<name>A0A5B9P1V4_9BACT</name>
<dbReference type="STRING" id="980251.GCA_001642875_02481"/>